<protein>
    <submittedName>
        <fullName evidence="2">Uncharacterized protein</fullName>
    </submittedName>
</protein>
<dbReference type="AlphaFoldDB" id="A0A9Q1J8C1"/>
<feature type="region of interest" description="Disordered" evidence="1">
    <location>
        <begin position="124"/>
        <end position="149"/>
    </location>
</feature>
<evidence type="ECO:0000313" key="3">
    <source>
        <dbReference type="Proteomes" id="UP001152622"/>
    </source>
</evidence>
<evidence type="ECO:0000256" key="1">
    <source>
        <dbReference type="SAM" id="MobiDB-lite"/>
    </source>
</evidence>
<dbReference type="EMBL" id="JAINUF010000002">
    <property type="protein sequence ID" value="KAJ8374176.1"/>
    <property type="molecule type" value="Genomic_DNA"/>
</dbReference>
<reference evidence="2" key="1">
    <citation type="journal article" date="2023" name="Science">
        <title>Genome structures resolve the early diversification of teleost fishes.</title>
        <authorList>
            <person name="Parey E."/>
            <person name="Louis A."/>
            <person name="Montfort J."/>
            <person name="Bouchez O."/>
            <person name="Roques C."/>
            <person name="Iampietro C."/>
            <person name="Lluch J."/>
            <person name="Castinel A."/>
            <person name="Donnadieu C."/>
            <person name="Desvignes T."/>
            <person name="Floi Bucao C."/>
            <person name="Jouanno E."/>
            <person name="Wen M."/>
            <person name="Mejri S."/>
            <person name="Dirks R."/>
            <person name="Jansen H."/>
            <person name="Henkel C."/>
            <person name="Chen W.J."/>
            <person name="Zahm M."/>
            <person name="Cabau C."/>
            <person name="Klopp C."/>
            <person name="Thompson A.W."/>
            <person name="Robinson-Rechavi M."/>
            <person name="Braasch I."/>
            <person name="Lecointre G."/>
            <person name="Bobe J."/>
            <person name="Postlethwait J.H."/>
            <person name="Berthelot C."/>
            <person name="Roest Crollius H."/>
            <person name="Guiguen Y."/>
        </authorList>
    </citation>
    <scope>NUCLEOTIDE SEQUENCE</scope>
    <source>
        <strain evidence="2">WJC10195</strain>
    </source>
</reference>
<evidence type="ECO:0000313" key="2">
    <source>
        <dbReference type="EMBL" id="KAJ8374176.1"/>
    </source>
</evidence>
<organism evidence="2 3">
    <name type="scientific">Synaphobranchus kaupii</name>
    <name type="common">Kaup's arrowtooth eel</name>
    <dbReference type="NCBI Taxonomy" id="118154"/>
    <lineage>
        <taxon>Eukaryota</taxon>
        <taxon>Metazoa</taxon>
        <taxon>Chordata</taxon>
        <taxon>Craniata</taxon>
        <taxon>Vertebrata</taxon>
        <taxon>Euteleostomi</taxon>
        <taxon>Actinopterygii</taxon>
        <taxon>Neopterygii</taxon>
        <taxon>Teleostei</taxon>
        <taxon>Anguilliformes</taxon>
        <taxon>Synaphobranchidae</taxon>
        <taxon>Synaphobranchus</taxon>
    </lineage>
</organism>
<keyword evidence="3" id="KW-1185">Reference proteome</keyword>
<sequence>MYLKEVQERKDRRKQNLVDRKCATNQRKLQEKVKMSKEAEIKRCKTEGQDENFWLGEPQCLPPSRPCTRHPVLRSGPARVYGVNASEGFQKLPTIQRQGACGERKFLERTKTSQESLIKECTAKLPDENPSEPSLGEPRGLLPLRPRMGRPVLRSGTARLYGVKISEAYQKLPSLELICSDQS</sequence>
<name>A0A9Q1J8C1_SYNKA</name>
<proteinExistence type="predicted"/>
<accession>A0A9Q1J8C1</accession>
<feature type="region of interest" description="Disordered" evidence="1">
    <location>
        <begin position="1"/>
        <end position="20"/>
    </location>
</feature>
<gene>
    <name evidence="2" type="ORF">SKAU_G00047560</name>
</gene>
<feature type="compositionally biased region" description="Low complexity" evidence="1">
    <location>
        <begin position="133"/>
        <end position="149"/>
    </location>
</feature>
<dbReference type="Proteomes" id="UP001152622">
    <property type="component" value="Chromosome 2"/>
</dbReference>
<comment type="caution">
    <text evidence="2">The sequence shown here is derived from an EMBL/GenBank/DDBJ whole genome shotgun (WGS) entry which is preliminary data.</text>
</comment>